<feature type="transmembrane region" description="Helical" evidence="1">
    <location>
        <begin position="77"/>
        <end position="99"/>
    </location>
</feature>
<dbReference type="SMART" id="SM00014">
    <property type="entry name" value="acidPPc"/>
    <property type="match status" value="1"/>
</dbReference>
<dbReference type="RefSeq" id="WP_345204516.1">
    <property type="nucleotide sequence ID" value="NZ_BAABGM010000011.1"/>
</dbReference>
<dbReference type="PANTHER" id="PTHR14969">
    <property type="entry name" value="SPHINGOSINE-1-PHOSPHATE PHOSPHOHYDROLASE"/>
    <property type="match status" value="1"/>
</dbReference>
<sequence>MAFLTRWDEDQSRPAFRSALRDLAVRAVLPAIALFGVIVAFGYVLKGPLLELSEDEKEINRDLQAARDDLWNSITNLMSMIGNTEYVIGVCVVVVGLVWWRTKQWWYAVVPGIAISLQATVFVTATHVVGRTRPTVERLDPTPPTSSFPSGHVGASTALYATFALMATRIDNPLVRRLTITWCVLAPAFVTGARLYRGAHHVTDVVFGILNGVVCAVLAWLYLRRRSAAEVQADSSADTADAADATGQTRA</sequence>
<keyword evidence="1" id="KW-0812">Transmembrane</keyword>
<organism evidence="3 4">
    <name type="scientific">Fodinibacter luteus</name>
    <dbReference type="NCBI Taxonomy" id="552064"/>
    <lineage>
        <taxon>Bacteria</taxon>
        <taxon>Bacillati</taxon>
        <taxon>Actinomycetota</taxon>
        <taxon>Actinomycetes</taxon>
        <taxon>Micrococcales</taxon>
        <taxon>Intrasporangiaceae</taxon>
        <taxon>Fodinibacter (ex Wang et al. 2009)</taxon>
    </lineage>
</organism>
<dbReference type="Proteomes" id="UP001500945">
    <property type="component" value="Unassembled WGS sequence"/>
</dbReference>
<dbReference type="Gene3D" id="1.20.144.10">
    <property type="entry name" value="Phosphatidic acid phosphatase type 2/haloperoxidase"/>
    <property type="match status" value="1"/>
</dbReference>
<dbReference type="SUPFAM" id="SSF48317">
    <property type="entry name" value="Acid phosphatase/Vanadium-dependent haloperoxidase"/>
    <property type="match status" value="1"/>
</dbReference>
<accession>A0ABP8KCL0</accession>
<reference evidence="4" key="1">
    <citation type="journal article" date="2019" name="Int. J. Syst. Evol. Microbiol.">
        <title>The Global Catalogue of Microorganisms (GCM) 10K type strain sequencing project: providing services to taxonomists for standard genome sequencing and annotation.</title>
        <authorList>
            <consortium name="The Broad Institute Genomics Platform"/>
            <consortium name="The Broad Institute Genome Sequencing Center for Infectious Disease"/>
            <person name="Wu L."/>
            <person name="Ma J."/>
        </authorList>
    </citation>
    <scope>NUCLEOTIDE SEQUENCE [LARGE SCALE GENOMIC DNA]</scope>
    <source>
        <strain evidence="4">JCM 17809</strain>
    </source>
</reference>
<feature type="transmembrane region" description="Helical" evidence="1">
    <location>
        <begin position="149"/>
        <end position="167"/>
    </location>
</feature>
<dbReference type="EMBL" id="BAABGM010000011">
    <property type="protein sequence ID" value="GAA4404201.1"/>
    <property type="molecule type" value="Genomic_DNA"/>
</dbReference>
<feature type="domain" description="Phosphatidic acid phosphatase type 2/haloperoxidase" evidence="2">
    <location>
        <begin position="106"/>
        <end position="220"/>
    </location>
</feature>
<feature type="transmembrane region" description="Helical" evidence="1">
    <location>
        <begin position="205"/>
        <end position="223"/>
    </location>
</feature>
<protein>
    <recommendedName>
        <fullName evidence="2">Phosphatidic acid phosphatase type 2/haloperoxidase domain-containing protein</fullName>
    </recommendedName>
</protein>
<dbReference type="InterPro" id="IPR036938">
    <property type="entry name" value="PAP2/HPO_sf"/>
</dbReference>
<dbReference type="PANTHER" id="PTHR14969:SF13">
    <property type="entry name" value="AT30094P"/>
    <property type="match status" value="1"/>
</dbReference>
<feature type="transmembrane region" description="Helical" evidence="1">
    <location>
        <begin position="23"/>
        <end position="45"/>
    </location>
</feature>
<evidence type="ECO:0000259" key="2">
    <source>
        <dbReference type="SMART" id="SM00014"/>
    </source>
</evidence>
<evidence type="ECO:0000313" key="4">
    <source>
        <dbReference type="Proteomes" id="UP001500945"/>
    </source>
</evidence>
<dbReference type="InterPro" id="IPR000326">
    <property type="entry name" value="PAP2/HPO"/>
</dbReference>
<keyword evidence="4" id="KW-1185">Reference proteome</keyword>
<evidence type="ECO:0000313" key="3">
    <source>
        <dbReference type="EMBL" id="GAA4404201.1"/>
    </source>
</evidence>
<comment type="caution">
    <text evidence="3">The sequence shown here is derived from an EMBL/GenBank/DDBJ whole genome shotgun (WGS) entry which is preliminary data.</text>
</comment>
<proteinExistence type="predicted"/>
<name>A0ABP8KCL0_9MICO</name>
<keyword evidence="1" id="KW-0472">Membrane</keyword>
<dbReference type="Pfam" id="PF01569">
    <property type="entry name" value="PAP2"/>
    <property type="match status" value="1"/>
</dbReference>
<gene>
    <name evidence="3" type="ORF">GCM10023168_16530</name>
</gene>
<feature type="transmembrane region" description="Helical" evidence="1">
    <location>
        <begin position="179"/>
        <end position="199"/>
    </location>
</feature>
<feature type="transmembrane region" description="Helical" evidence="1">
    <location>
        <begin position="106"/>
        <end position="129"/>
    </location>
</feature>
<keyword evidence="1" id="KW-1133">Transmembrane helix</keyword>
<evidence type="ECO:0000256" key="1">
    <source>
        <dbReference type="SAM" id="Phobius"/>
    </source>
</evidence>